<reference evidence="1" key="1">
    <citation type="submission" date="2017-12" db="EMBL/GenBank/DDBJ databases">
        <title>Gene loss provides genomic basis for host adaptation in cereal stripe rust fungi.</title>
        <authorList>
            <person name="Xia C."/>
        </authorList>
    </citation>
    <scope>NUCLEOTIDE SEQUENCE [LARGE SCALE GENOMIC DNA]</scope>
    <source>
        <strain evidence="1">93-210</strain>
    </source>
</reference>
<accession>A0A2S4V7W8</accession>
<dbReference type="VEuPathDB" id="FungiDB:PSTT_09556"/>
<dbReference type="EMBL" id="PKSL01000096">
    <property type="protein sequence ID" value="POW05626.1"/>
    <property type="molecule type" value="Genomic_DNA"/>
</dbReference>
<sequence length="433" mass="48758">MAFTGGVKQDESANSKLRAQVGRDWLKRVIIAAMLTYASNLEITQTLEKLAVRSRRGTSWHHKLESTTPLEFCLELFLILSWLLSNARSQWLLSSYSKSFDRKEMICVLAKDDARFPVALARSDCDQEFGEGFRYLSSTIPHGLVLMIYIVQRFPYESPGGRVDFLDSKVFSDTPLLLPYYIVPSPWKVANDSQRRVCRYPAFRHPALSTQSVRGPNGMYVSFYVITVIMRQPPKPLLRRDTSFFHGTTESPDVLPIATMINSVQQTGDPRSPGVMTATTYTGNSISLPLARGRSGWVSHQCAHGRRRLEGEATDLEKANIPDGESIMKCKSNAIIRADKALAVCYLQAQVLFSVKQQYSNFHQTVNYIPETKNRPPGIYTCRAGGSKMRETLQAKIEERPATKSYVFKGVNLRREVGLSPIGSCWDIDKPVK</sequence>
<dbReference type="VEuPathDB" id="FungiDB:PSHT_13458"/>
<proteinExistence type="predicted"/>
<name>A0A2S4V7W8_9BASI</name>
<protein>
    <submittedName>
        <fullName evidence="1">Uncharacterized protein</fullName>
    </submittedName>
</protein>
<organism evidence="1 2">
    <name type="scientific">Puccinia striiformis</name>
    <dbReference type="NCBI Taxonomy" id="27350"/>
    <lineage>
        <taxon>Eukaryota</taxon>
        <taxon>Fungi</taxon>
        <taxon>Dikarya</taxon>
        <taxon>Basidiomycota</taxon>
        <taxon>Pucciniomycotina</taxon>
        <taxon>Pucciniomycetes</taxon>
        <taxon>Pucciniales</taxon>
        <taxon>Pucciniaceae</taxon>
        <taxon>Puccinia</taxon>
    </lineage>
</organism>
<keyword evidence="2" id="KW-1185">Reference proteome</keyword>
<gene>
    <name evidence="1" type="ORF">PSTT_09556</name>
</gene>
<dbReference type="Proteomes" id="UP000239156">
    <property type="component" value="Unassembled WGS sequence"/>
</dbReference>
<evidence type="ECO:0000313" key="2">
    <source>
        <dbReference type="Proteomes" id="UP000239156"/>
    </source>
</evidence>
<dbReference type="AlphaFoldDB" id="A0A2S4V7W8"/>
<evidence type="ECO:0000313" key="1">
    <source>
        <dbReference type="EMBL" id="POW05626.1"/>
    </source>
</evidence>
<comment type="caution">
    <text evidence="1">The sequence shown here is derived from an EMBL/GenBank/DDBJ whole genome shotgun (WGS) entry which is preliminary data.</text>
</comment>
<dbReference type="VEuPathDB" id="FungiDB:PSHT_13457"/>